<feature type="region of interest" description="Disordered" evidence="1">
    <location>
        <begin position="1"/>
        <end position="117"/>
    </location>
</feature>
<feature type="compositionally biased region" description="Polar residues" evidence="1">
    <location>
        <begin position="24"/>
        <end position="36"/>
    </location>
</feature>
<organism evidence="2 3">
    <name type="scientific">Ambrosiozyma monospora</name>
    <name type="common">Yeast</name>
    <name type="synonym">Endomycopsis monosporus</name>
    <dbReference type="NCBI Taxonomy" id="43982"/>
    <lineage>
        <taxon>Eukaryota</taxon>
        <taxon>Fungi</taxon>
        <taxon>Dikarya</taxon>
        <taxon>Ascomycota</taxon>
        <taxon>Saccharomycotina</taxon>
        <taxon>Pichiomycetes</taxon>
        <taxon>Pichiales</taxon>
        <taxon>Pichiaceae</taxon>
        <taxon>Ambrosiozyma</taxon>
    </lineage>
</organism>
<accession>A0A9W6Z155</accession>
<evidence type="ECO:0000313" key="3">
    <source>
        <dbReference type="Proteomes" id="UP001165063"/>
    </source>
</evidence>
<feature type="region of interest" description="Disordered" evidence="1">
    <location>
        <begin position="798"/>
        <end position="819"/>
    </location>
</feature>
<reference evidence="2" key="1">
    <citation type="submission" date="2023-04" db="EMBL/GenBank/DDBJ databases">
        <title>Ambrosiozyma monospora NBRC 1965.</title>
        <authorList>
            <person name="Ichikawa N."/>
            <person name="Sato H."/>
            <person name="Tonouchi N."/>
        </authorList>
    </citation>
    <scope>NUCLEOTIDE SEQUENCE</scope>
    <source>
        <strain evidence="2">NBRC 1965</strain>
    </source>
</reference>
<feature type="compositionally biased region" description="Low complexity" evidence="1">
    <location>
        <begin position="37"/>
        <end position="105"/>
    </location>
</feature>
<feature type="region of interest" description="Disordered" evidence="1">
    <location>
        <begin position="337"/>
        <end position="356"/>
    </location>
</feature>
<feature type="compositionally biased region" description="Basic and acidic residues" evidence="1">
    <location>
        <begin position="456"/>
        <end position="469"/>
    </location>
</feature>
<comment type="caution">
    <text evidence="2">The sequence shown here is derived from an EMBL/GenBank/DDBJ whole genome shotgun (WGS) entry which is preliminary data.</text>
</comment>
<evidence type="ECO:0000256" key="1">
    <source>
        <dbReference type="SAM" id="MobiDB-lite"/>
    </source>
</evidence>
<proteinExistence type="predicted"/>
<feature type="compositionally biased region" description="Low complexity" evidence="1">
    <location>
        <begin position="798"/>
        <end position="811"/>
    </location>
</feature>
<keyword evidence="3" id="KW-1185">Reference proteome</keyword>
<sequence length="931" mass="104794">MSATKISKSKPKKLKQKPKQSKQEINSKLTPLSSFKTTATLSNTNTNGNTNENTTPPTSPQSVQSADTSSSSSASSTSRSSTSDPKPIFTNTTSFQTQQQQSKTQLHANPNPHPHPLKSVFLLKYPVKNFIFTTNKNEIKGEFEIELLQDIHNVTGIDIGFSGDVVIRCNEYRFTTATPGSSALTSQCFHYDIAKQIAFVEAGLFDWRKGIQDDGLVIGHVDDNYEDDEDDEEEEDDDDDDGETKKEVSYCGDCILKSKEDQDSDGDESRLGDVELLEKMKSYDGFKCVDADHHKSETGSISIGDDKKTKTKTKTETNNNNNYDGIDTPATIVNENEDPMRSSPAAATDTKSTGVEPNVKYYSDTHKPDNENTPFEKTKQGVTFKKGTVLKYPFQFNIQSINGADLPTSCHEFGERSGETGLVNVSYYVYVKFMYRKMITDGLESDDEYGVNPGDVRSRDSGHDDGHGEEGDAYYDTYFKSLCPVLFQGKCTLDEKLKRSRDGGFFIERSSFVFKSKLKQYIPLIDDADDRSNNVSNTDNNHDQFEQSYQHRQSVITNGTDTNFQPKMVRNNSITTPHRHTWFVRQIWNPKYKKTNMSRLVRNVELKLALKIPRYVNLHESLFNFPLTIETGSVHGHESDYFVESPDGESKLSTLLGYFKVEKIEMRLLHRLNINVTGTEYWSRVETTLFHRDFSDGSLDSTSTGGGRRKSFVSSIANSSFGRRNSLGVNKRVSVVSGVDENQKNSEEDEDGYEDEDDRDADDHKPSFDLANFTYKSSNNTYIWDTSLGELLTTFTSPSTPSLNSNSNSTTADEPKLSDPTQSLLSQLQKPVMVDCGYPFMFSVNNLLLLELTLSNGHRVTDKAFKKHKFKFTGNVVLDCDFDEFAFKVGEMSDLGDIDERLFRDDESVVGESDGVFRKERDDVRYSSTKV</sequence>
<evidence type="ECO:0000313" key="2">
    <source>
        <dbReference type="EMBL" id="GMG36887.1"/>
    </source>
</evidence>
<name>A0A9W6Z155_AMBMO</name>
<protein>
    <submittedName>
        <fullName evidence="2">Unnamed protein product</fullName>
    </submittedName>
</protein>
<dbReference type="AlphaFoldDB" id="A0A9W6Z155"/>
<feature type="region of interest" description="Disordered" evidence="1">
    <location>
        <begin position="296"/>
        <end position="329"/>
    </location>
</feature>
<dbReference type="EMBL" id="BSXU01002370">
    <property type="protein sequence ID" value="GMG36887.1"/>
    <property type="molecule type" value="Genomic_DNA"/>
</dbReference>
<gene>
    <name evidence="2" type="ORF">Amon01_000472900</name>
</gene>
<feature type="compositionally biased region" description="Basic residues" evidence="1">
    <location>
        <begin position="7"/>
        <end position="20"/>
    </location>
</feature>
<feature type="region of interest" description="Disordered" evidence="1">
    <location>
        <begin position="221"/>
        <end position="246"/>
    </location>
</feature>
<feature type="compositionally biased region" description="Acidic residues" evidence="1">
    <location>
        <begin position="747"/>
        <end position="760"/>
    </location>
</feature>
<feature type="region of interest" description="Disordered" evidence="1">
    <location>
        <begin position="732"/>
        <end position="766"/>
    </location>
</feature>
<feature type="region of interest" description="Disordered" evidence="1">
    <location>
        <begin position="446"/>
        <end position="469"/>
    </location>
</feature>
<dbReference type="Proteomes" id="UP001165063">
    <property type="component" value="Unassembled WGS sequence"/>
</dbReference>
<feature type="compositionally biased region" description="Acidic residues" evidence="1">
    <location>
        <begin position="224"/>
        <end position="242"/>
    </location>
</feature>